<feature type="region of interest" description="Disordered" evidence="1">
    <location>
        <begin position="65"/>
        <end position="140"/>
    </location>
</feature>
<organism evidence="2 3">
    <name type="scientific">Kineococcus xinjiangensis</name>
    <dbReference type="NCBI Taxonomy" id="512762"/>
    <lineage>
        <taxon>Bacteria</taxon>
        <taxon>Bacillati</taxon>
        <taxon>Actinomycetota</taxon>
        <taxon>Actinomycetes</taxon>
        <taxon>Kineosporiales</taxon>
        <taxon>Kineosporiaceae</taxon>
        <taxon>Kineococcus</taxon>
    </lineage>
</organism>
<dbReference type="EMBL" id="PTJD01000007">
    <property type="protein sequence ID" value="PPK94648.1"/>
    <property type="molecule type" value="Genomic_DNA"/>
</dbReference>
<evidence type="ECO:0000313" key="2">
    <source>
        <dbReference type="EMBL" id="PPK94648.1"/>
    </source>
</evidence>
<gene>
    <name evidence="2" type="ORF">CLV92_107151</name>
</gene>
<accession>A0A2S6IKC3</accession>
<comment type="caution">
    <text evidence="2">The sequence shown here is derived from an EMBL/GenBank/DDBJ whole genome shotgun (WGS) entry which is preliminary data.</text>
</comment>
<keyword evidence="3" id="KW-1185">Reference proteome</keyword>
<dbReference type="Proteomes" id="UP000239485">
    <property type="component" value="Unassembled WGS sequence"/>
</dbReference>
<evidence type="ECO:0000256" key="1">
    <source>
        <dbReference type="SAM" id="MobiDB-lite"/>
    </source>
</evidence>
<feature type="compositionally biased region" description="Low complexity" evidence="1">
    <location>
        <begin position="127"/>
        <end position="140"/>
    </location>
</feature>
<reference evidence="2 3" key="1">
    <citation type="submission" date="2018-02" db="EMBL/GenBank/DDBJ databases">
        <title>Genomic Encyclopedia of Archaeal and Bacterial Type Strains, Phase II (KMG-II): from individual species to whole genera.</title>
        <authorList>
            <person name="Goeker M."/>
        </authorList>
    </citation>
    <scope>NUCLEOTIDE SEQUENCE [LARGE SCALE GENOMIC DNA]</scope>
    <source>
        <strain evidence="2 3">DSM 22857</strain>
    </source>
</reference>
<evidence type="ECO:0000313" key="3">
    <source>
        <dbReference type="Proteomes" id="UP000239485"/>
    </source>
</evidence>
<dbReference type="RefSeq" id="WP_158257209.1">
    <property type="nucleotide sequence ID" value="NZ_PTJD01000007.1"/>
</dbReference>
<proteinExistence type="predicted"/>
<dbReference type="OrthoDB" id="3268659at2"/>
<name>A0A2S6IKC3_9ACTN</name>
<feature type="compositionally biased region" description="Acidic residues" evidence="1">
    <location>
        <begin position="80"/>
        <end position="119"/>
    </location>
</feature>
<evidence type="ECO:0008006" key="4">
    <source>
        <dbReference type="Google" id="ProtNLM"/>
    </source>
</evidence>
<protein>
    <recommendedName>
        <fullName evidence="4">Primosomal protein</fullName>
    </recommendedName>
</protein>
<sequence>MTTDPRAALARLVAALEGHLDAAANRRGEADPAVERAYQRLADAFEVYDSALYAAYDEVTPLVLYDDVEDEREDGPSAGDDLDEDDLVDDEDLDDEDDEDDEDDLAEDDEDLDDEDELDPAGGRAGGAVVDVTGAERAPR</sequence>
<dbReference type="AlphaFoldDB" id="A0A2S6IKC3"/>